<dbReference type="EMBL" id="CALNXJ010000025">
    <property type="protein sequence ID" value="CAH3130505.1"/>
    <property type="molecule type" value="Genomic_DNA"/>
</dbReference>
<comment type="similarity">
    <text evidence="1 3">Belongs to the type-B carboxylesterase/lipase family.</text>
</comment>
<organism evidence="5 6">
    <name type="scientific">Pocillopora meandrina</name>
    <dbReference type="NCBI Taxonomy" id="46732"/>
    <lineage>
        <taxon>Eukaryota</taxon>
        <taxon>Metazoa</taxon>
        <taxon>Cnidaria</taxon>
        <taxon>Anthozoa</taxon>
        <taxon>Hexacorallia</taxon>
        <taxon>Scleractinia</taxon>
        <taxon>Astrocoeniina</taxon>
        <taxon>Pocilloporidae</taxon>
        <taxon>Pocillopora</taxon>
    </lineage>
</organism>
<evidence type="ECO:0000256" key="3">
    <source>
        <dbReference type="RuleBase" id="RU361235"/>
    </source>
</evidence>
<evidence type="ECO:0000256" key="1">
    <source>
        <dbReference type="ARBA" id="ARBA00005964"/>
    </source>
</evidence>
<evidence type="ECO:0000313" key="5">
    <source>
        <dbReference type="EMBL" id="CAH3130505.1"/>
    </source>
</evidence>
<dbReference type="SUPFAM" id="SSF53474">
    <property type="entry name" value="alpha/beta-Hydrolases"/>
    <property type="match status" value="1"/>
</dbReference>
<gene>
    <name evidence="5" type="ORF">PMEA_00014206</name>
</gene>
<dbReference type="Pfam" id="PF00135">
    <property type="entry name" value="COesterase"/>
    <property type="match status" value="1"/>
</dbReference>
<name>A0AAU9WZG7_9CNID</name>
<dbReference type="EC" id="3.1.1.-" evidence="3"/>
<dbReference type="InterPro" id="IPR002018">
    <property type="entry name" value="CarbesteraseB"/>
</dbReference>
<comment type="caution">
    <text evidence="5">The sequence shown here is derived from an EMBL/GenBank/DDBJ whole genome shotgun (WGS) entry which is preliminary data.</text>
</comment>
<evidence type="ECO:0000256" key="2">
    <source>
        <dbReference type="ARBA" id="ARBA00022801"/>
    </source>
</evidence>
<keyword evidence="2 3" id="KW-0378">Hydrolase</keyword>
<dbReference type="InterPro" id="IPR029058">
    <property type="entry name" value="AB_hydrolase_fold"/>
</dbReference>
<dbReference type="Proteomes" id="UP001159428">
    <property type="component" value="Unassembled WGS sequence"/>
</dbReference>
<evidence type="ECO:0000259" key="4">
    <source>
        <dbReference type="Pfam" id="PF00135"/>
    </source>
</evidence>
<protein>
    <recommendedName>
        <fullName evidence="3">Carboxylic ester hydrolase</fullName>
        <ecNumber evidence="3">3.1.1.-</ecNumber>
    </recommendedName>
</protein>
<dbReference type="AlphaFoldDB" id="A0AAU9WZG7"/>
<dbReference type="InterPro" id="IPR050309">
    <property type="entry name" value="Type-B_Carboxylest/Lipase"/>
</dbReference>
<dbReference type="Gene3D" id="3.40.50.1820">
    <property type="entry name" value="alpha/beta hydrolase"/>
    <property type="match status" value="1"/>
</dbReference>
<sequence length="206" mass="22412">MTNDNRSPSEMLNRYQRTNFEIETNIIILRKARGAIEQRAYEYGTAISHRGDYLALQGVVVVVIQYRLGAFGFLTTGDSAAPGNYGMLDQVAALKWVKGNINNFGGDPGKVTIFGLSAGGTSVSLHLLSPLSKGLFHQVIRESGVDLSPFAIQPTSAGLRFASELAENLNRPKSDHSEIMACIRQKETKEIENALHRILGLGTCCG</sequence>
<accession>A0AAU9WZG7</accession>
<keyword evidence="6" id="KW-1185">Reference proteome</keyword>
<dbReference type="InterPro" id="IPR019826">
    <property type="entry name" value="Carboxylesterase_B_AS"/>
</dbReference>
<dbReference type="PANTHER" id="PTHR11559">
    <property type="entry name" value="CARBOXYLESTERASE"/>
    <property type="match status" value="1"/>
</dbReference>
<reference evidence="5 6" key="1">
    <citation type="submission" date="2022-05" db="EMBL/GenBank/DDBJ databases">
        <authorList>
            <consortium name="Genoscope - CEA"/>
            <person name="William W."/>
        </authorList>
    </citation>
    <scope>NUCLEOTIDE SEQUENCE [LARGE SCALE GENOMIC DNA]</scope>
</reference>
<dbReference type="PROSITE" id="PS00122">
    <property type="entry name" value="CARBOXYLESTERASE_B_1"/>
    <property type="match status" value="1"/>
</dbReference>
<dbReference type="GO" id="GO:0016787">
    <property type="term" value="F:hydrolase activity"/>
    <property type="evidence" value="ECO:0007669"/>
    <property type="project" value="UniProtKB-KW"/>
</dbReference>
<feature type="domain" description="Carboxylesterase type B" evidence="4">
    <location>
        <begin position="40"/>
        <end position="196"/>
    </location>
</feature>
<evidence type="ECO:0000313" key="6">
    <source>
        <dbReference type="Proteomes" id="UP001159428"/>
    </source>
</evidence>
<proteinExistence type="inferred from homology"/>